<evidence type="ECO:0000256" key="4">
    <source>
        <dbReference type="ARBA" id="ARBA00023242"/>
    </source>
</evidence>
<dbReference type="PROSITE" id="PS51294">
    <property type="entry name" value="HTH_MYB"/>
    <property type="match status" value="2"/>
</dbReference>
<keyword evidence="4" id="KW-0539">Nucleus</keyword>
<evidence type="ECO:0000256" key="2">
    <source>
        <dbReference type="ARBA" id="ARBA00022737"/>
    </source>
</evidence>
<keyword evidence="8" id="KW-1185">Reference proteome</keyword>
<accession>A0AA88X7F4</accession>
<evidence type="ECO:0000259" key="5">
    <source>
        <dbReference type="PROSITE" id="PS50090"/>
    </source>
</evidence>
<dbReference type="GO" id="GO:0005634">
    <property type="term" value="C:nucleus"/>
    <property type="evidence" value="ECO:0007669"/>
    <property type="project" value="UniProtKB-SubCell"/>
</dbReference>
<evidence type="ECO:0000256" key="1">
    <source>
        <dbReference type="ARBA" id="ARBA00004123"/>
    </source>
</evidence>
<dbReference type="Proteomes" id="UP001188597">
    <property type="component" value="Unassembled WGS sequence"/>
</dbReference>
<dbReference type="FunFam" id="1.10.10.60:FF:000010">
    <property type="entry name" value="Transcriptional activator Myb isoform A"/>
    <property type="match status" value="1"/>
</dbReference>
<evidence type="ECO:0000313" key="8">
    <source>
        <dbReference type="Proteomes" id="UP001188597"/>
    </source>
</evidence>
<dbReference type="InterPro" id="IPR009057">
    <property type="entry name" value="Homeodomain-like_sf"/>
</dbReference>
<dbReference type="InterPro" id="IPR017930">
    <property type="entry name" value="Myb_dom"/>
</dbReference>
<dbReference type="EMBL" id="JAVXUP010000232">
    <property type="protein sequence ID" value="KAK3033515.1"/>
    <property type="molecule type" value="Genomic_DNA"/>
</dbReference>
<feature type="domain" description="Myb-like" evidence="5">
    <location>
        <begin position="169"/>
        <end position="219"/>
    </location>
</feature>
<dbReference type="Pfam" id="PF13921">
    <property type="entry name" value="Myb_DNA-bind_6"/>
    <property type="match status" value="1"/>
</dbReference>
<dbReference type="SUPFAM" id="SSF46689">
    <property type="entry name" value="Homeodomain-like"/>
    <property type="match status" value="1"/>
</dbReference>
<evidence type="ECO:0000259" key="6">
    <source>
        <dbReference type="PROSITE" id="PS51294"/>
    </source>
</evidence>
<evidence type="ECO:0000256" key="3">
    <source>
        <dbReference type="ARBA" id="ARBA00023125"/>
    </source>
</evidence>
<comment type="subcellular location">
    <subcellularLocation>
        <location evidence="1">Nucleus</location>
    </subcellularLocation>
</comment>
<evidence type="ECO:0008006" key="9">
    <source>
        <dbReference type="Google" id="ProtNLM"/>
    </source>
</evidence>
<dbReference type="PANTHER" id="PTHR45614:SF268">
    <property type="entry name" value="TRANSCRIPTION FACTOR MYB98"/>
    <property type="match status" value="1"/>
</dbReference>
<dbReference type="GO" id="GO:0000978">
    <property type="term" value="F:RNA polymerase II cis-regulatory region sequence-specific DNA binding"/>
    <property type="evidence" value="ECO:0007669"/>
    <property type="project" value="TreeGrafter"/>
</dbReference>
<dbReference type="InterPro" id="IPR001005">
    <property type="entry name" value="SANT/Myb"/>
</dbReference>
<keyword evidence="3" id="KW-0238">DNA-binding</keyword>
<dbReference type="Gene3D" id="1.10.10.60">
    <property type="entry name" value="Homeodomain-like"/>
    <property type="match status" value="2"/>
</dbReference>
<dbReference type="PANTHER" id="PTHR45614">
    <property type="entry name" value="MYB PROTEIN-RELATED"/>
    <property type="match status" value="1"/>
</dbReference>
<dbReference type="PROSITE" id="PS50090">
    <property type="entry name" value="MYB_LIKE"/>
    <property type="match status" value="2"/>
</dbReference>
<keyword evidence="2" id="KW-0677">Repeat</keyword>
<dbReference type="GO" id="GO:0000981">
    <property type="term" value="F:DNA-binding transcription factor activity, RNA polymerase II-specific"/>
    <property type="evidence" value="ECO:0007669"/>
    <property type="project" value="TreeGrafter"/>
</dbReference>
<comment type="caution">
    <text evidence="7">The sequence shown here is derived from an EMBL/GenBank/DDBJ whole genome shotgun (WGS) entry which is preliminary data.</text>
</comment>
<reference evidence="7" key="1">
    <citation type="submission" date="2022-12" db="EMBL/GenBank/DDBJ databases">
        <title>Draft genome assemblies for two species of Escallonia (Escalloniales).</title>
        <authorList>
            <person name="Chanderbali A."/>
            <person name="Dervinis C."/>
            <person name="Anghel I."/>
            <person name="Soltis D."/>
            <person name="Soltis P."/>
            <person name="Zapata F."/>
        </authorList>
    </citation>
    <scope>NUCLEOTIDE SEQUENCE</scope>
    <source>
        <strain evidence="7">UCBG64.0493</strain>
        <tissue evidence="7">Leaf</tissue>
    </source>
</reference>
<feature type="domain" description="Myb-like" evidence="5">
    <location>
        <begin position="117"/>
        <end position="168"/>
    </location>
</feature>
<feature type="domain" description="HTH myb-type" evidence="6">
    <location>
        <begin position="173"/>
        <end position="223"/>
    </location>
</feature>
<evidence type="ECO:0000313" key="7">
    <source>
        <dbReference type="EMBL" id="KAK3033515.1"/>
    </source>
</evidence>
<feature type="domain" description="HTH myb-type" evidence="6">
    <location>
        <begin position="122"/>
        <end position="172"/>
    </location>
</feature>
<organism evidence="7 8">
    <name type="scientific">Escallonia herrerae</name>
    <dbReference type="NCBI Taxonomy" id="1293975"/>
    <lineage>
        <taxon>Eukaryota</taxon>
        <taxon>Viridiplantae</taxon>
        <taxon>Streptophyta</taxon>
        <taxon>Embryophyta</taxon>
        <taxon>Tracheophyta</taxon>
        <taxon>Spermatophyta</taxon>
        <taxon>Magnoliopsida</taxon>
        <taxon>eudicotyledons</taxon>
        <taxon>Gunneridae</taxon>
        <taxon>Pentapetalae</taxon>
        <taxon>asterids</taxon>
        <taxon>campanulids</taxon>
        <taxon>Escalloniales</taxon>
        <taxon>Escalloniaceae</taxon>
        <taxon>Escallonia</taxon>
    </lineage>
</organism>
<dbReference type="InterPro" id="IPR050560">
    <property type="entry name" value="MYB_TF"/>
</dbReference>
<dbReference type="CDD" id="cd00167">
    <property type="entry name" value="SANT"/>
    <property type="match status" value="2"/>
</dbReference>
<protein>
    <recommendedName>
        <fullName evidence="9">Transcription factor MYB98</fullName>
    </recommendedName>
</protein>
<dbReference type="SMART" id="SM00717">
    <property type="entry name" value="SANT"/>
    <property type="match status" value="2"/>
</dbReference>
<dbReference type="AlphaFoldDB" id="A0AA88X7F4"/>
<proteinExistence type="predicted"/>
<gene>
    <name evidence="7" type="ORF">RJ639_032744</name>
</gene>
<name>A0AA88X7F4_9ASTE</name>
<sequence length="362" mass="41669">MDLDLHEYKPFEEVDANGSLVMQNFQEGGGGYDYLINDNPKKALLIDSHASVPVPVSDPNPNVQFINFEDVKPLSFVVPDEGTSITAQNENYFESVGMKKNNGGFGSTRKQWKSRKKSHSPKGQWTIEEDRVLIHMVEKFGVRKWSRIAQVLKGRIGKQCRERWHNHLRPNIKKDLWTEEEDMTLIQTHEEVGNRWAEIAKRLPGRTENSIKNHWNATKRRQYSRRKCGSKWPRPGSILQNYIRSLNLDNEKSNKFRNISSPLHDDMINAPSYRAPEMADRLVPDYDFDEIPEFAMDEKLLECSGNVDSILNDMAFLPSPPPCAMELMMMPYDIVMPSSDLDCEVKKELDLMELISLSPVSL</sequence>